<dbReference type="EMBL" id="LKMD01000103">
    <property type="protein sequence ID" value="PIA95592.1"/>
    <property type="molecule type" value="Genomic_DNA"/>
</dbReference>
<dbReference type="Proteomes" id="UP000230605">
    <property type="component" value="Chromosome 8"/>
</dbReference>
<gene>
    <name evidence="3" type="ORF">CB0940_10844</name>
    <name evidence="4" type="ORF">RHO25_012237</name>
</gene>
<dbReference type="EMBL" id="CP134191">
    <property type="protein sequence ID" value="WPB07576.1"/>
    <property type="molecule type" value="Genomic_DNA"/>
</dbReference>
<dbReference type="Pfam" id="PF14856">
    <property type="entry name" value="Hce2"/>
    <property type="match status" value="1"/>
</dbReference>
<proteinExistence type="predicted"/>
<feature type="signal peptide" evidence="1">
    <location>
        <begin position="1"/>
        <end position="18"/>
    </location>
</feature>
<protein>
    <recommendedName>
        <fullName evidence="2">Ecp2 effector protein-like domain-containing protein</fullName>
    </recommendedName>
</protein>
<evidence type="ECO:0000313" key="3">
    <source>
        <dbReference type="EMBL" id="PIA95592.1"/>
    </source>
</evidence>
<reference evidence="3 5" key="1">
    <citation type="submission" date="2015-10" db="EMBL/GenBank/DDBJ databases">
        <title>The cercosporin biosynthetic gene cluster was horizontally transferred to several fungal lineages and shown to be expanded in Cercospora beticola based on microsynteny with recipient genomes.</title>
        <authorList>
            <person name="De Jonge R."/>
            <person name="Ebert M.K."/>
            <person name="Suttle J.C."/>
            <person name="Jurick Ii W.M."/>
            <person name="Secor G.A."/>
            <person name="Thomma B.P."/>
            <person name="Van De Peer Y."/>
            <person name="Bolton M.D."/>
        </authorList>
    </citation>
    <scope>NUCLEOTIDE SEQUENCE [LARGE SCALE GENOMIC DNA]</scope>
    <source>
        <strain evidence="3 5">09-40</strain>
    </source>
</reference>
<keyword evidence="1" id="KW-0732">Signal</keyword>
<sequence>MQFSTTIFAGLLAAAANAAPAPVVGAAVQARQNSQDFCGASPFYDRYDERTQLGWNLPKVSDCQRLAENVANDGNKWEVTSSPTNIVSSGTCTFRVSLGSASNEKVYIGNKDVADIILTSISRYTHGEFVSTQGYRKAKLDAQNTMQCGNNGLETDREASVNWDILNFL</sequence>
<feature type="chain" id="PRO_5013828353" description="Ecp2 effector protein-like domain-containing protein" evidence="1">
    <location>
        <begin position="19"/>
        <end position="169"/>
    </location>
</feature>
<evidence type="ECO:0000256" key="1">
    <source>
        <dbReference type="SAM" id="SignalP"/>
    </source>
</evidence>
<keyword evidence="6" id="KW-1185">Reference proteome</keyword>
<feature type="domain" description="Ecp2 effector protein-like" evidence="2">
    <location>
        <begin position="38"/>
        <end position="135"/>
    </location>
</feature>
<dbReference type="Proteomes" id="UP001302367">
    <property type="component" value="Chromosome 8"/>
</dbReference>
<evidence type="ECO:0000313" key="6">
    <source>
        <dbReference type="Proteomes" id="UP001302367"/>
    </source>
</evidence>
<evidence type="ECO:0000313" key="4">
    <source>
        <dbReference type="EMBL" id="WPB07576.1"/>
    </source>
</evidence>
<evidence type="ECO:0000259" key="2">
    <source>
        <dbReference type="Pfam" id="PF14856"/>
    </source>
</evidence>
<dbReference type="AlphaFoldDB" id="A0A2G5HTM6"/>
<reference evidence="4 6" key="2">
    <citation type="submission" date="2023-09" db="EMBL/GenBank/DDBJ databases">
        <title>Complete-Gapless Cercospora beticola genome.</title>
        <authorList>
            <person name="Wyatt N.A."/>
            <person name="Spanner R.E."/>
            <person name="Bolton M.D."/>
        </authorList>
    </citation>
    <scope>NUCLEOTIDE SEQUENCE [LARGE SCALE GENOMIC DNA]</scope>
    <source>
        <strain evidence="4">Cb09-40</strain>
    </source>
</reference>
<accession>A0A2G5HTM6</accession>
<name>A0A2G5HTM6_CERBT</name>
<organism evidence="3 5">
    <name type="scientific">Cercospora beticola</name>
    <name type="common">Sugarbeet leaf spot fungus</name>
    <dbReference type="NCBI Taxonomy" id="122368"/>
    <lineage>
        <taxon>Eukaryota</taxon>
        <taxon>Fungi</taxon>
        <taxon>Dikarya</taxon>
        <taxon>Ascomycota</taxon>
        <taxon>Pezizomycotina</taxon>
        <taxon>Dothideomycetes</taxon>
        <taxon>Dothideomycetidae</taxon>
        <taxon>Mycosphaerellales</taxon>
        <taxon>Mycosphaerellaceae</taxon>
        <taxon>Cercospora</taxon>
    </lineage>
</organism>
<dbReference type="OrthoDB" id="73875at2759"/>
<dbReference type="InterPro" id="IPR029226">
    <property type="entry name" value="Ecp2-like"/>
</dbReference>
<evidence type="ECO:0000313" key="5">
    <source>
        <dbReference type="Proteomes" id="UP000230605"/>
    </source>
</evidence>